<feature type="signal peptide" evidence="2">
    <location>
        <begin position="1"/>
        <end position="29"/>
    </location>
</feature>
<keyword evidence="4" id="KW-1185">Reference proteome</keyword>
<reference evidence="4" key="1">
    <citation type="journal article" date="2019" name="Int. J. Syst. Evol. Microbiol.">
        <title>The Global Catalogue of Microorganisms (GCM) 10K type strain sequencing project: providing services to taxonomists for standard genome sequencing and annotation.</title>
        <authorList>
            <consortium name="The Broad Institute Genomics Platform"/>
            <consortium name="The Broad Institute Genome Sequencing Center for Infectious Disease"/>
            <person name="Wu L."/>
            <person name="Ma J."/>
        </authorList>
    </citation>
    <scope>NUCLEOTIDE SEQUENCE [LARGE SCALE GENOMIC DNA]</scope>
    <source>
        <strain evidence="4">JCM 13584</strain>
    </source>
</reference>
<evidence type="ECO:0000256" key="2">
    <source>
        <dbReference type="SAM" id="SignalP"/>
    </source>
</evidence>
<comment type="caution">
    <text evidence="3">The sequence shown here is derived from an EMBL/GenBank/DDBJ whole genome shotgun (WGS) entry which is preliminary data.</text>
</comment>
<organism evidence="3 4">
    <name type="scientific">Agromyces allii</name>
    <dbReference type="NCBI Taxonomy" id="393607"/>
    <lineage>
        <taxon>Bacteria</taxon>
        <taxon>Bacillati</taxon>
        <taxon>Actinomycetota</taxon>
        <taxon>Actinomycetes</taxon>
        <taxon>Micrococcales</taxon>
        <taxon>Microbacteriaceae</taxon>
        <taxon>Agromyces</taxon>
    </lineage>
</organism>
<evidence type="ECO:0000313" key="4">
    <source>
        <dbReference type="Proteomes" id="UP001499954"/>
    </source>
</evidence>
<dbReference type="InterPro" id="IPR011044">
    <property type="entry name" value="Quino_amine_DH_bsu"/>
</dbReference>
<dbReference type="Proteomes" id="UP001499954">
    <property type="component" value="Unassembled WGS sequence"/>
</dbReference>
<feature type="region of interest" description="Disordered" evidence="1">
    <location>
        <begin position="33"/>
        <end position="52"/>
    </location>
</feature>
<evidence type="ECO:0000256" key="1">
    <source>
        <dbReference type="SAM" id="MobiDB-lite"/>
    </source>
</evidence>
<evidence type="ECO:0000313" key="3">
    <source>
        <dbReference type="EMBL" id="GAA1947501.1"/>
    </source>
</evidence>
<accession>A0ABP5BKQ1</accession>
<feature type="compositionally biased region" description="Low complexity" evidence="1">
    <location>
        <begin position="33"/>
        <end position="49"/>
    </location>
</feature>
<dbReference type="InterPro" id="IPR006311">
    <property type="entry name" value="TAT_signal"/>
</dbReference>
<dbReference type="RefSeq" id="WP_157413408.1">
    <property type="nucleotide sequence ID" value="NZ_BAAAMK010000002.1"/>
</dbReference>
<dbReference type="PROSITE" id="PS51257">
    <property type="entry name" value="PROKAR_LIPOPROTEIN"/>
    <property type="match status" value="1"/>
</dbReference>
<proteinExistence type="predicted"/>
<dbReference type="Gene3D" id="2.130.10.10">
    <property type="entry name" value="YVTN repeat-like/Quinoprotein amine dehydrogenase"/>
    <property type="match status" value="1"/>
</dbReference>
<protein>
    <submittedName>
        <fullName evidence="3">Zinc metallochaperone AztD</fullName>
    </submittedName>
</protein>
<dbReference type="EMBL" id="BAAAMK010000002">
    <property type="protein sequence ID" value="GAA1947501.1"/>
    <property type="molecule type" value="Genomic_DNA"/>
</dbReference>
<dbReference type="NCBIfam" id="NF038015">
    <property type="entry name" value="AztD"/>
    <property type="match status" value="1"/>
</dbReference>
<gene>
    <name evidence="3" type="primary">aztD</name>
    <name evidence="3" type="ORF">GCM10009717_12330</name>
</gene>
<keyword evidence="2" id="KW-0732">Signal</keyword>
<dbReference type="InterPro" id="IPR047697">
    <property type="entry name" value="AztD-like"/>
</dbReference>
<dbReference type="PROSITE" id="PS51318">
    <property type="entry name" value="TAT"/>
    <property type="match status" value="1"/>
</dbReference>
<sequence length="422" mass="43273">MITARRPHRLHFLTAAPALLAVAALAACASPSGEDGGASAEASGTAPSSNAEREVATTRIVAAYDGGVLVLEGDSLELVADLPIDGFLRVNPAGDGRRVLVSTDDAFEVLDTGVRVEAHSDHDHYYATDPGLTGLSFPAEHPGHVTTNAGVTALFADGTGEALLYDEGALRNADEPDDVDAVVHESAEAHHGVVVPLAGGGLLTTLGDESARTGAAVLDAAGAELARIETCPGVHGAAIAADDTVVLGCEDGAIIWSDGAFAEVQAPDAYGRIGNPSGSALSTVVLGDYKVDPDAELERPTRVSLIDTESATLRLVELGTSYTFRSLARGPNGEALVLGTDGAIHVLDPATGEVVERIDVVEAWTEPSEWQQPRPSLEVHGHRAYVTDPAASALHVVDLGTGAITASAELPHVPNELSSVGG</sequence>
<dbReference type="InterPro" id="IPR015943">
    <property type="entry name" value="WD40/YVTN_repeat-like_dom_sf"/>
</dbReference>
<dbReference type="SUPFAM" id="SSF50969">
    <property type="entry name" value="YVTN repeat-like/Quinoprotein amine dehydrogenase"/>
    <property type="match status" value="1"/>
</dbReference>
<feature type="chain" id="PRO_5046380434" evidence="2">
    <location>
        <begin position="30"/>
        <end position="422"/>
    </location>
</feature>
<name>A0ABP5BKQ1_9MICO</name>